<dbReference type="CDD" id="cd06558">
    <property type="entry name" value="crotonase-like"/>
    <property type="match status" value="1"/>
</dbReference>
<comment type="similarity">
    <text evidence="1 2">Belongs to the enoyl-CoA hydratase/isomerase family.</text>
</comment>
<sequence>MPDVLYETRDAVATITLNRPDARNAYSDEMVKELLAAIDEADADDSVHSVVITGAGPVFSAGGDLKAMRDREGMFAGDPAELRNQYRKGLQQLPRRFDQLEKPVVAAVHGAAIGAGLDLALMADLRIASDDAKFGSTFARVGLVPGDGGAYLLTRVIGFARALDLVLTARIVEAQEALDMGLVTSLAPSEQVVDVAHERAEQIASLPPKAVQAAKACLYRSVDNDLETALQLTAALQATVQHTDDHDEAVRSMIDRLQNR</sequence>
<evidence type="ECO:0000313" key="3">
    <source>
        <dbReference type="EMBL" id="PEN13653.1"/>
    </source>
</evidence>
<protein>
    <submittedName>
        <fullName evidence="3">3-hxdroxyacyl-CoA dehydrogenase</fullName>
    </submittedName>
</protein>
<dbReference type="Gene3D" id="3.90.226.10">
    <property type="entry name" value="2-enoyl-CoA Hydratase, Chain A, domain 1"/>
    <property type="match status" value="1"/>
</dbReference>
<evidence type="ECO:0000313" key="4">
    <source>
        <dbReference type="Proteomes" id="UP000220102"/>
    </source>
</evidence>
<accession>A0A2A8CYH4</accession>
<evidence type="ECO:0000256" key="2">
    <source>
        <dbReference type="RuleBase" id="RU003707"/>
    </source>
</evidence>
<reference evidence="3 4" key="1">
    <citation type="submission" date="2017-10" db="EMBL/GenBank/DDBJ databases">
        <title>Draft genome of Longibacter Salinarum.</title>
        <authorList>
            <person name="Goh K.M."/>
            <person name="Shamsir M.S."/>
            <person name="Lim S.W."/>
        </authorList>
    </citation>
    <scope>NUCLEOTIDE SEQUENCE [LARGE SCALE GENOMIC DNA]</scope>
    <source>
        <strain evidence="3 4">KCTC 52045</strain>
    </source>
</reference>
<proteinExistence type="inferred from homology"/>
<gene>
    <name evidence="3" type="ORF">CRI94_10135</name>
</gene>
<dbReference type="SUPFAM" id="SSF52096">
    <property type="entry name" value="ClpP/crotonase"/>
    <property type="match status" value="1"/>
</dbReference>
<dbReference type="EMBL" id="PDEQ01000004">
    <property type="protein sequence ID" value="PEN13653.1"/>
    <property type="molecule type" value="Genomic_DNA"/>
</dbReference>
<keyword evidence="4" id="KW-1185">Reference proteome</keyword>
<dbReference type="PANTHER" id="PTHR43802">
    <property type="entry name" value="ENOYL-COA HYDRATASE"/>
    <property type="match status" value="1"/>
</dbReference>
<dbReference type="InterPro" id="IPR029045">
    <property type="entry name" value="ClpP/crotonase-like_dom_sf"/>
</dbReference>
<dbReference type="OrthoDB" id="9775794at2"/>
<dbReference type="PROSITE" id="PS00166">
    <property type="entry name" value="ENOYL_COA_HYDRATASE"/>
    <property type="match status" value="1"/>
</dbReference>
<dbReference type="InterPro" id="IPR018376">
    <property type="entry name" value="Enoyl-CoA_hyd/isom_CS"/>
</dbReference>
<dbReference type="Proteomes" id="UP000220102">
    <property type="component" value="Unassembled WGS sequence"/>
</dbReference>
<evidence type="ECO:0000256" key="1">
    <source>
        <dbReference type="ARBA" id="ARBA00005254"/>
    </source>
</evidence>
<comment type="caution">
    <text evidence="3">The sequence shown here is derived from an EMBL/GenBank/DDBJ whole genome shotgun (WGS) entry which is preliminary data.</text>
</comment>
<dbReference type="GO" id="GO:0003824">
    <property type="term" value="F:catalytic activity"/>
    <property type="evidence" value="ECO:0007669"/>
    <property type="project" value="InterPro"/>
</dbReference>
<dbReference type="AlphaFoldDB" id="A0A2A8CYH4"/>
<dbReference type="InterPro" id="IPR001753">
    <property type="entry name" value="Enoyl-CoA_hydra/iso"/>
</dbReference>
<dbReference type="PANTHER" id="PTHR43802:SF1">
    <property type="entry name" value="IP11341P-RELATED"/>
    <property type="match status" value="1"/>
</dbReference>
<name>A0A2A8CYH4_9BACT</name>
<dbReference type="RefSeq" id="WP_098075577.1">
    <property type="nucleotide sequence ID" value="NZ_PDEQ01000004.1"/>
</dbReference>
<dbReference type="InterPro" id="IPR014748">
    <property type="entry name" value="Enoyl-CoA_hydra_C"/>
</dbReference>
<dbReference type="Pfam" id="PF00378">
    <property type="entry name" value="ECH_1"/>
    <property type="match status" value="1"/>
</dbReference>
<dbReference type="Gene3D" id="1.10.12.10">
    <property type="entry name" value="Lyase 2-enoyl-coa Hydratase, Chain A, domain 2"/>
    <property type="match status" value="1"/>
</dbReference>
<organism evidence="3 4">
    <name type="scientific">Longibacter salinarum</name>
    <dbReference type="NCBI Taxonomy" id="1850348"/>
    <lineage>
        <taxon>Bacteria</taxon>
        <taxon>Pseudomonadati</taxon>
        <taxon>Rhodothermota</taxon>
        <taxon>Rhodothermia</taxon>
        <taxon>Rhodothermales</taxon>
        <taxon>Salisaetaceae</taxon>
        <taxon>Longibacter</taxon>
    </lineage>
</organism>